<dbReference type="AlphaFoldDB" id="A0A1J1JAI4"/>
<reference evidence="1 2" key="1">
    <citation type="submission" date="2015-04" db="EMBL/GenBank/DDBJ databases">
        <authorList>
            <person name="Syromyatnikov M.Y."/>
            <person name="Popov V.N."/>
        </authorList>
    </citation>
    <scope>NUCLEOTIDE SEQUENCE [LARGE SCALE GENOMIC DNA]</scope>
</reference>
<keyword evidence="2" id="KW-1185">Reference proteome</keyword>
<organism evidence="1 2">
    <name type="scientific">Clunio marinus</name>
    <dbReference type="NCBI Taxonomy" id="568069"/>
    <lineage>
        <taxon>Eukaryota</taxon>
        <taxon>Metazoa</taxon>
        <taxon>Ecdysozoa</taxon>
        <taxon>Arthropoda</taxon>
        <taxon>Hexapoda</taxon>
        <taxon>Insecta</taxon>
        <taxon>Pterygota</taxon>
        <taxon>Neoptera</taxon>
        <taxon>Endopterygota</taxon>
        <taxon>Diptera</taxon>
        <taxon>Nematocera</taxon>
        <taxon>Chironomoidea</taxon>
        <taxon>Chironomidae</taxon>
        <taxon>Clunio</taxon>
    </lineage>
</organism>
<gene>
    <name evidence="1" type="ORF">CLUMA_CG021187</name>
</gene>
<evidence type="ECO:0000313" key="1">
    <source>
        <dbReference type="EMBL" id="CRL08033.1"/>
    </source>
</evidence>
<dbReference type="EMBL" id="CVRI01000074">
    <property type="protein sequence ID" value="CRL08033.1"/>
    <property type="molecule type" value="Genomic_DNA"/>
</dbReference>
<protein>
    <submittedName>
        <fullName evidence="1">CLUMA_CG021187, isoform A</fullName>
    </submittedName>
</protein>
<dbReference type="Proteomes" id="UP000183832">
    <property type="component" value="Unassembled WGS sequence"/>
</dbReference>
<sequence>MPRNHEGGLKRFEKDDLEHRIYENMTKHFGLEMNVKHHNFEILWTEENNLFEISTICNRLTHKQIA</sequence>
<evidence type="ECO:0000313" key="2">
    <source>
        <dbReference type="Proteomes" id="UP000183832"/>
    </source>
</evidence>
<accession>A0A1J1JAI4</accession>
<name>A0A1J1JAI4_9DIPT</name>
<proteinExistence type="predicted"/>